<protein>
    <submittedName>
        <fullName evidence="2">Uncharacterized protein</fullName>
    </submittedName>
</protein>
<keyword evidence="1" id="KW-0812">Transmembrane</keyword>
<dbReference type="RefSeq" id="WP_187479090.1">
    <property type="nucleotide sequence ID" value="NZ_CP060697.1"/>
</dbReference>
<evidence type="ECO:0000313" key="3">
    <source>
        <dbReference type="Proteomes" id="UP000515861"/>
    </source>
</evidence>
<name>A0A7G9L0I6_9SPHN</name>
<feature type="transmembrane region" description="Helical" evidence="1">
    <location>
        <begin position="20"/>
        <end position="42"/>
    </location>
</feature>
<dbReference type="Proteomes" id="UP000515861">
    <property type="component" value="Chromosome"/>
</dbReference>
<gene>
    <name evidence="2" type="ORF">H8M03_08865</name>
</gene>
<organism evidence="2 3">
    <name type="scientific">Sphingomonas sabuli</name>
    <dbReference type="NCBI Taxonomy" id="2764186"/>
    <lineage>
        <taxon>Bacteria</taxon>
        <taxon>Pseudomonadati</taxon>
        <taxon>Pseudomonadota</taxon>
        <taxon>Alphaproteobacteria</taxon>
        <taxon>Sphingomonadales</taxon>
        <taxon>Sphingomonadaceae</taxon>
        <taxon>Sphingomonas</taxon>
    </lineage>
</organism>
<reference evidence="2 3" key="1">
    <citation type="submission" date="2020-08" db="EMBL/GenBank/DDBJ databases">
        <title>Sphingomonas sp. sand1-3 16S ribosomal RNA gene Genome sequencing and assembly.</title>
        <authorList>
            <person name="Kang M."/>
        </authorList>
    </citation>
    <scope>NUCLEOTIDE SEQUENCE [LARGE SCALE GENOMIC DNA]</scope>
    <source>
        <strain evidence="3">sand1-3</strain>
    </source>
</reference>
<evidence type="ECO:0000313" key="2">
    <source>
        <dbReference type="EMBL" id="QNM82135.1"/>
    </source>
</evidence>
<dbReference type="KEGG" id="ssau:H8M03_08865"/>
<evidence type="ECO:0000256" key="1">
    <source>
        <dbReference type="SAM" id="Phobius"/>
    </source>
</evidence>
<keyword evidence="1" id="KW-0472">Membrane</keyword>
<proteinExistence type="predicted"/>
<sequence length="233" mass="25771">MFQTVRHWWGSGRGKMTARLFLFEFVVVVAGVLVAQGLANWVQDRADRDHMRDERARARQELSQFGYSALAWKAAAPCLAERVATIMSGQVRAGKDLQRPSLTTLNYTPPDEHSLLLIGKTYGAEERDLYKMLASDLGNMKARGASLIAAWSRFALLDPANGPIGPSDFVQVRIAGADILGTIHGETLIADNVLQRVRTLGIEPRSADPAYAPARTCDSIWRSGRIEPPIERR</sequence>
<keyword evidence="3" id="KW-1185">Reference proteome</keyword>
<keyword evidence="1" id="KW-1133">Transmembrane helix</keyword>
<dbReference type="AlphaFoldDB" id="A0A7G9L0I6"/>
<dbReference type="EMBL" id="CP060697">
    <property type="protein sequence ID" value="QNM82135.1"/>
    <property type="molecule type" value="Genomic_DNA"/>
</dbReference>
<accession>A0A7G9L0I6</accession>